<feature type="domain" description="SGNH hydrolase-type esterase" evidence="1">
    <location>
        <begin position="5"/>
        <end position="167"/>
    </location>
</feature>
<dbReference type="OrthoDB" id="9777593at2"/>
<dbReference type="STRING" id="112901.SAMN04488500_10857"/>
<dbReference type="RefSeq" id="WP_084575763.1">
    <property type="nucleotide sequence ID" value="NZ_CP155572.1"/>
</dbReference>
<dbReference type="PANTHER" id="PTHR30383:SF5">
    <property type="entry name" value="SGNH HYDROLASE-TYPE ESTERASE DOMAIN-CONTAINING PROTEIN"/>
    <property type="match status" value="1"/>
</dbReference>
<dbReference type="GO" id="GO:0004622">
    <property type="term" value="F:phosphatidylcholine lysophospholipase activity"/>
    <property type="evidence" value="ECO:0007669"/>
    <property type="project" value="TreeGrafter"/>
</dbReference>
<dbReference type="Gene3D" id="3.40.50.1110">
    <property type="entry name" value="SGNH hydrolase"/>
    <property type="match status" value="1"/>
</dbReference>
<dbReference type="InterPro" id="IPR051532">
    <property type="entry name" value="Ester_Hydrolysis_Enzymes"/>
</dbReference>
<dbReference type="PANTHER" id="PTHR30383">
    <property type="entry name" value="THIOESTERASE 1/PROTEASE 1/LYSOPHOSPHOLIPASE L1"/>
    <property type="match status" value="1"/>
</dbReference>
<proteinExistence type="predicted"/>
<keyword evidence="3" id="KW-1185">Reference proteome</keyword>
<dbReference type="SUPFAM" id="SSF52266">
    <property type="entry name" value="SGNH hydrolase"/>
    <property type="match status" value="1"/>
</dbReference>
<protein>
    <submittedName>
        <fullName evidence="2">Lysophospholipase L1</fullName>
    </submittedName>
</protein>
<gene>
    <name evidence="2" type="ORF">SAMN04488500_10857</name>
</gene>
<name>A0A1W2BPW9_9FIRM</name>
<dbReference type="Pfam" id="PF13472">
    <property type="entry name" value="Lipase_GDSL_2"/>
    <property type="match status" value="1"/>
</dbReference>
<sequence>MKVVAIGDSITYGFPYTPDSAWGNLVNKELGIPIINKGVNGDTSAGMLARFSNDVVRCSPSHVIIMGGTNDACAGVAAEEVYDNISRMVDLAVQNGIIPIIGIPIPCNYSKDERILGLYRADMREYGMANNICMIDFYSAFMEAGGRQTKLELYADVLHPNEEGYRVMAKVALNLLKDKISAG</sequence>
<dbReference type="Proteomes" id="UP000192738">
    <property type="component" value="Unassembled WGS sequence"/>
</dbReference>
<reference evidence="2 3" key="1">
    <citation type="submission" date="2017-04" db="EMBL/GenBank/DDBJ databases">
        <authorList>
            <person name="Afonso C.L."/>
            <person name="Miller P.J."/>
            <person name="Scott M.A."/>
            <person name="Spackman E."/>
            <person name="Goraichik I."/>
            <person name="Dimitrov K.M."/>
            <person name="Suarez D.L."/>
            <person name="Swayne D.E."/>
        </authorList>
    </citation>
    <scope>NUCLEOTIDE SEQUENCE [LARGE SCALE GENOMIC DNA]</scope>
    <source>
        <strain evidence="2 3">DSM 5090</strain>
    </source>
</reference>
<evidence type="ECO:0000259" key="1">
    <source>
        <dbReference type="Pfam" id="PF13472"/>
    </source>
</evidence>
<dbReference type="InterPro" id="IPR013830">
    <property type="entry name" value="SGNH_hydro"/>
</dbReference>
<dbReference type="AlphaFoldDB" id="A0A1W2BPW9"/>
<organism evidence="2 3">
    <name type="scientific">Sporomusa malonica</name>
    <dbReference type="NCBI Taxonomy" id="112901"/>
    <lineage>
        <taxon>Bacteria</taxon>
        <taxon>Bacillati</taxon>
        <taxon>Bacillota</taxon>
        <taxon>Negativicutes</taxon>
        <taxon>Selenomonadales</taxon>
        <taxon>Sporomusaceae</taxon>
        <taxon>Sporomusa</taxon>
    </lineage>
</organism>
<evidence type="ECO:0000313" key="3">
    <source>
        <dbReference type="Proteomes" id="UP000192738"/>
    </source>
</evidence>
<dbReference type="InterPro" id="IPR036514">
    <property type="entry name" value="SGNH_hydro_sf"/>
</dbReference>
<evidence type="ECO:0000313" key="2">
    <source>
        <dbReference type="EMBL" id="SMC74933.1"/>
    </source>
</evidence>
<dbReference type="EMBL" id="FWXI01000008">
    <property type="protein sequence ID" value="SMC74933.1"/>
    <property type="molecule type" value="Genomic_DNA"/>
</dbReference>
<accession>A0A1W2BPW9</accession>